<proteinExistence type="predicted"/>
<evidence type="ECO:0000313" key="1">
    <source>
        <dbReference type="EMBL" id="QWU86389.1"/>
    </source>
</evidence>
<gene>
    <name evidence="1" type="ORF">CA3LBN_000607</name>
</gene>
<dbReference type="EMBL" id="CP076661">
    <property type="protein sequence ID" value="QWU86389.1"/>
    <property type="molecule type" value="Genomic_DNA"/>
</dbReference>
<organism evidence="1 2">
    <name type="scientific">Candidozyma haemuli</name>
    <dbReference type="NCBI Taxonomy" id="45357"/>
    <lineage>
        <taxon>Eukaryota</taxon>
        <taxon>Fungi</taxon>
        <taxon>Dikarya</taxon>
        <taxon>Ascomycota</taxon>
        <taxon>Saccharomycotina</taxon>
        <taxon>Pichiomycetes</taxon>
        <taxon>Metschnikowiaceae</taxon>
        <taxon>Candidozyma</taxon>
    </lineage>
</organism>
<evidence type="ECO:0000313" key="2">
    <source>
        <dbReference type="Proteomes" id="UP000825434"/>
    </source>
</evidence>
<name>A0ABX8HZX8_9ASCO</name>
<sequence length="288" mass="33162">MSGNEDFETEIINCETDKEVTSSDESFLEEKPHYYTRFKIRDHVKALFKANDGITIDEREVSRSSEVSPPRHLISCSATKMIISNEHDCLIYHHLKTERQLKRRTNLKVFPSQWRLWIQKDENDEKVESKMKVDNTEALGLMIRTINAEYTMRKKLHLLRAEVSPTSKNIYSKSSIFMKVSPPDELHCFQVFARVISLDKISQPMSIKVPTIGISLSKATEEYSLIVLWIGEPAGTPDEKAVYEMLEALTHQVEAPYVDVIQTSILVNHDSKETIEMFPHESESLESV</sequence>
<reference evidence="1 2" key="1">
    <citation type="submission" date="2021-06" db="EMBL/GenBank/DDBJ databases">
        <title>Candida outbreak in Lebanon.</title>
        <authorList>
            <person name="Finianos M."/>
        </authorList>
    </citation>
    <scope>NUCLEOTIDE SEQUENCE [LARGE SCALE GENOMIC DNA]</scope>
    <source>
        <strain evidence="1">CA3LBN</strain>
    </source>
</reference>
<dbReference type="Proteomes" id="UP000825434">
    <property type="component" value="Chromosome 1"/>
</dbReference>
<accession>A0ABX8HZX8</accession>
<keyword evidence="2" id="KW-1185">Reference proteome</keyword>
<protein>
    <submittedName>
        <fullName evidence="1">Uncharacterized protein</fullName>
    </submittedName>
</protein>